<dbReference type="AlphaFoldDB" id="A0A422MU57"/>
<dbReference type="RefSeq" id="XP_029233794.1">
    <property type="nucleotide sequence ID" value="XM_029386329.1"/>
</dbReference>
<feature type="non-terminal residue" evidence="2">
    <location>
        <position position="221"/>
    </location>
</feature>
<reference evidence="2 3" key="1">
    <citation type="journal article" date="2018" name="BMC Genomics">
        <title>Genomic comparison of Trypanosoma conorhini and Trypanosoma rangeli to Trypanosoma cruzi strains of high and low virulence.</title>
        <authorList>
            <person name="Bradwell K.R."/>
            <person name="Koparde V.N."/>
            <person name="Matveyev A.V."/>
            <person name="Serrano M.G."/>
            <person name="Alves J.M."/>
            <person name="Parikh H."/>
            <person name="Huang B."/>
            <person name="Lee V."/>
            <person name="Espinosa-Alvarez O."/>
            <person name="Ortiz P.A."/>
            <person name="Costa-Martins A.G."/>
            <person name="Teixeira M.M."/>
            <person name="Buck G.A."/>
        </authorList>
    </citation>
    <scope>NUCLEOTIDE SEQUENCE [LARGE SCALE GENOMIC DNA]</scope>
    <source>
        <strain evidence="2 3">AM80</strain>
    </source>
</reference>
<accession>A0A422MU57</accession>
<evidence type="ECO:0000313" key="2">
    <source>
        <dbReference type="EMBL" id="RNE96717.1"/>
    </source>
</evidence>
<organism evidence="2 3">
    <name type="scientific">Trypanosoma rangeli</name>
    <dbReference type="NCBI Taxonomy" id="5698"/>
    <lineage>
        <taxon>Eukaryota</taxon>
        <taxon>Discoba</taxon>
        <taxon>Euglenozoa</taxon>
        <taxon>Kinetoplastea</taxon>
        <taxon>Metakinetoplastina</taxon>
        <taxon>Trypanosomatida</taxon>
        <taxon>Trypanosomatidae</taxon>
        <taxon>Trypanosoma</taxon>
        <taxon>Herpetosoma</taxon>
    </lineage>
</organism>
<evidence type="ECO:0000313" key="3">
    <source>
        <dbReference type="Proteomes" id="UP000283634"/>
    </source>
</evidence>
<name>A0A422MU57_TRYRA</name>
<comment type="caution">
    <text evidence="2">The sequence shown here is derived from an EMBL/GenBank/DDBJ whole genome shotgun (WGS) entry which is preliminary data.</text>
</comment>
<proteinExistence type="predicted"/>
<sequence length="221" mass="24404">MALALFLRLSSTLHSPHTHTHTHACFLAEMHTKLISHHKYGGPADGSPTVDNAANLTAANVTAANVTAAETAVKQPPATTHRGGSPPPVQPVSAESPEATAAERRFQPNHNHRLFKPPSDPLNRATMNGEGRTVVVSLDNFERAPRVKGVLNSPRSLKACRIEEVDPTELLPRKVTDFMGVGVPQDLAKLRHDFFEQRRGERVERVRRTRSKLLAEERKQF</sequence>
<feature type="region of interest" description="Disordered" evidence="1">
    <location>
        <begin position="73"/>
        <end position="126"/>
    </location>
</feature>
<evidence type="ECO:0000256" key="1">
    <source>
        <dbReference type="SAM" id="MobiDB-lite"/>
    </source>
</evidence>
<gene>
    <name evidence="2" type="ORF">TraAM80_09661</name>
</gene>
<dbReference type="Proteomes" id="UP000283634">
    <property type="component" value="Unassembled WGS sequence"/>
</dbReference>
<dbReference type="EMBL" id="MKGL01000650">
    <property type="protein sequence ID" value="RNE96717.1"/>
    <property type="molecule type" value="Genomic_DNA"/>
</dbReference>
<dbReference type="GeneID" id="40333594"/>
<dbReference type="PANTHER" id="PTHR38019:SF1">
    <property type="entry name" value="N-ACETYLTRANSFERASE DOMAIN-CONTAINING PROTEIN"/>
    <property type="match status" value="1"/>
</dbReference>
<keyword evidence="3" id="KW-1185">Reference proteome</keyword>
<protein>
    <submittedName>
        <fullName evidence="2">Uncharacterized protein</fullName>
    </submittedName>
</protein>
<dbReference type="PANTHER" id="PTHR38019">
    <property type="entry name" value="KDA ANTIGEN P200, PUTATIVE-RELATED"/>
    <property type="match status" value="1"/>
</dbReference>
<dbReference type="OrthoDB" id="310405at2759"/>